<dbReference type="InterPro" id="IPR043504">
    <property type="entry name" value="Peptidase_S1_PA_chymotrypsin"/>
</dbReference>
<feature type="region of interest" description="Disordered" evidence="1">
    <location>
        <begin position="23"/>
        <end position="43"/>
    </location>
</feature>
<accession>A0ABV9TS55</accession>
<dbReference type="Proteomes" id="UP001595872">
    <property type="component" value="Unassembled WGS sequence"/>
</dbReference>
<dbReference type="RefSeq" id="WP_378252075.1">
    <property type="nucleotide sequence ID" value="NZ_JBHSIT010000001.1"/>
</dbReference>
<evidence type="ECO:0008006" key="5">
    <source>
        <dbReference type="Google" id="ProtNLM"/>
    </source>
</evidence>
<evidence type="ECO:0000313" key="3">
    <source>
        <dbReference type="EMBL" id="MFC4906371.1"/>
    </source>
</evidence>
<gene>
    <name evidence="3" type="ORF">ACFPCY_03490</name>
</gene>
<sequence length="314" mass="32888">MRRLVTVGAAGALVAATASLTGTATAAPSPTAPAAPAPTAPNVRFVDAGQSSEQVDRFWTPQRIASAKEYRGETASAAGSGVSSDATGQAAPYVRAGTLPTGESGKVTAQWRKPPALGRLFFSLKGKTWLCSATVVVSDNHDVISTARHCGFGEGGSNYRFAPAYANGKAPRGWFTWRKAGWVTTKGVKGDNAFIVLNKRNGKHVQDAAGSEGVAFNYNPSKYSTNLLGIPGDKDYPWRCSGKPKGSSDHRIIYLANCKGMSGGASGGPFLINFNANTGVGWQTASYYGSCGKDACGAQWQKDALAVYRGAQHR</sequence>
<name>A0ABV9TS55_9ACTN</name>
<protein>
    <recommendedName>
        <fullName evidence="5">Peptidase</fullName>
    </recommendedName>
</protein>
<feature type="signal peptide" evidence="2">
    <location>
        <begin position="1"/>
        <end position="26"/>
    </location>
</feature>
<dbReference type="SUPFAM" id="SSF50494">
    <property type="entry name" value="Trypsin-like serine proteases"/>
    <property type="match status" value="1"/>
</dbReference>
<organism evidence="3 4">
    <name type="scientific">Actinomadura gamaensis</name>
    <dbReference type="NCBI Taxonomy" id="1763541"/>
    <lineage>
        <taxon>Bacteria</taxon>
        <taxon>Bacillati</taxon>
        <taxon>Actinomycetota</taxon>
        <taxon>Actinomycetes</taxon>
        <taxon>Streptosporangiales</taxon>
        <taxon>Thermomonosporaceae</taxon>
        <taxon>Actinomadura</taxon>
    </lineage>
</organism>
<dbReference type="EMBL" id="JBHSIT010000001">
    <property type="protein sequence ID" value="MFC4906371.1"/>
    <property type="molecule type" value="Genomic_DNA"/>
</dbReference>
<dbReference type="InterPro" id="IPR009003">
    <property type="entry name" value="Peptidase_S1_PA"/>
</dbReference>
<keyword evidence="2" id="KW-0732">Signal</keyword>
<evidence type="ECO:0000256" key="1">
    <source>
        <dbReference type="SAM" id="MobiDB-lite"/>
    </source>
</evidence>
<reference evidence="4" key="1">
    <citation type="journal article" date="2019" name="Int. J. Syst. Evol. Microbiol.">
        <title>The Global Catalogue of Microorganisms (GCM) 10K type strain sequencing project: providing services to taxonomists for standard genome sequencing and annotation.</title>
        <authorList>
            <consortium name="The Broad Institute Genomics Platform"/>
            <consortium name="The Broad Institute Genome Sequencing Center for Infectious Disease"/>
            <person name="Wu L."/>
            <person name="Ma J."/>
        </authorList>
    </citation>
    <scope>NUCLEOTIDE SEQUENCE [LARGE SCALE GENOMIC DNA]</scope>
    <source>
        <strain evidence="4">KLKA75</strain>
    </source>
</reference>
<evidence type="ECO:0000256" key="2">
    <source>
        <dbReference type="SAM" id="SignalP"/>
    </source>
</evidence>
<feature type="compositionally biased region" description="Pro residues" evidence="1">
    <location>
        <begin position="30"/>
        <end position="39"/>
    </location>
</feature>
<dbReference type="Gene3D" id="2.40.10.10">
    <property type="entry name" value="Trypsin-like serine proteases"/>
    <property type="match status" value="2"/>
</dbReference>
<evidence type="ECO:0000313" key="4">
    <source>
        <dbReference type="Proteomes" id="UP001595872"/>
    </source>
</evidence>
<comment type="caution">
    <text evidence="3">The sequence shown here is derived from an EMBL/GenBank/DDBJ whole genome shotgun (WGS) entry which is preliminary data.</text>
</comment>
<proteinExistence type="predicted"/>
<keyword evidence="4" id="KW-1185">Reference proteome</keyword>
<feature type="chain" id="PRO_5045496034" description="Peptidase" evidence="2">
    <location>
        <begin position="27"/>
        <end position="314"/>
    </location>
</feature>